<dbReference type="AlphaFoldDB" id="A0A8J5MBH6"/>
<sequence length="254" mass="28409">MSLPDAAEARRISAQLATLEQQREQGNLPHEDTPFRLYRVRTGGFVRVLDQHPEPISQGMLDAIDAFIRRSTDSEELEEKEAAAEEEKEETRQDNDGKEADAVNHLGKERDYVLYLALWAATSGESSGSTQPDIASLSTSEIIASLKMSAARTSSLETYQKLLPSWTFSAARIGDISNGQVPGAALYDPYEQESARTKDPYWNEIQKFLVEQQYLHPLLVVYWAYRLMTWNVSSRAAIAVRTANYSVGSVLSCI</sequence>
<reference evidence="2" key="1">
    <citation type="submission" date="2021-01" db="EMBL/GenBank/DDBJ databases">
        <title>Phytophthora aleatoria, a newly-described species from Pinus radiata is distinct from Phytophthora cactorum isolates based on comparative genomics.</title>
        <authorList>
            <person name="Mcdougal R."/>
            <person name="Panda P."/>
            <person name="Williams N."/>
            <person name="Studholme D.J."/>
        </authorList>
    </citation>
    <scope>NUCLEOTIDE SEQUENCE</scope>
    <source>
        <strain evidence="2">NZFS 4037</strain>
    </source>
</reference>
<feature type="compositionally biased region" description="Basic and acidic residues" evidence="1">
    <location>
        <begin position="80"/>
        <end position="99"/>
    </location>
</feature>
<gene>
    <name evidence="2" type="ORF">JG688_00004226</name>
</gene>
<accession>A0A8J5MBH6</accession>
<protein>
    <submittedName>
        <fullName evidence="2">Uncharacterized protein</fullName>
    </submittedName>
</protein>
<name>A0A8J5MBH6_9STRA</name>
<feature type="region of interest" description="Disordered" evidence="1">
    <location>
        <begin position="72"/>
        <end position="99"/>
    </location>
</feature>
<dbReference type="EMBL" id="JAENGY010000147">
    <property type="protein sequence ID" value="KAG6971920.1"/>
    <property type="molecule type" value="Genomic_DNA"/>
</dbReference>
<proteinExistence type="predicted"/>
<keyword evidence="3" id="KW-1185">Reference proteome</keyword>
<comment type="caution">
    <text evidence="2">The sequence shown here is derived from an EMBL/GenBank/DDBJ whole genome shotgun (WGS) entry which is preliminary data.</text>
</comment>
<dbReference type="Proteomes" id="UP000709295">
    <property type="component" value="Unassembled WGS sequence"/>
</dbReference>
<organism evidence="2 3">
    <name type="scientific">Phytophthora aleatoria</name>
    <dbReference type="NCBI Taxonomy" id="2496075"/>
    <lineage>
        <taxon>Eukaryota</taxon>
        <taxon>Sar</taxon>
        <taxon>Stramenopiles</taxon>
        <taxon>Oomycota</taxon>
        <taxon>Peronosporomycetes</taxon>
        <taxon>Peronosporales</taxon>
        <taxon>Peronosporaceae</taxon>
        <taxon>Phytophthora</taxon>
    </lineage>
</organism>
<evidence type="ECO:0000256" key="1">
    <source>
        <dbReference type="SAM" id="MobiDB-lite"/>
    </source>
</evidence>
<evidence type="ECO:0000313" key="3">
    <source>
        <dbReference type="Proteomes" id="UP000709295"/>
    </source>
</evidence>
<evidence type="ECO:0000313" key="2">
    <source>
        <dbReference type="EMBL" id="KAG6971920.1"/>
    </source>
</evidence>